<comment type="caution">
    <text evidence="2">The sequence shown here is derived from an EMBL/GenBank/DDBJ whole genome shotgun (WGS) entry which is preliminary data.</text>
</comment>
<evidence type="ECO:0000313" key="2">
    <source>
        <dbReference type="EMBL" id="MDQ0270517.1"/>
    </source>
</evidence>
<dbReference type="InterPro" id="IPR045155">
    <property type="entry name" value="Beta-lactam_cat"/>
</dbReference>
<dbReference type="Gene3D" id="3.40.710.10">
    <property type="entry name" value="DD-peptidase/beta-lactamase superfamily"/>
    <property type="match status" value="1"/>
</dbReference>
<evidence type="ECO:0000313" key="3">
    <source>
        <dbReference type="Proteomes" id="UP001238088"/>
    </source>
</evidence>
<accession>A0ABU0AIA5</accession>
<organism evidence="2 3">
    <name type="scientific">Cytobacillus purgationiresistens</name>
    <dbReference type="NCBI Taxonomy" id="863449"/>
    <lineage>
        <taxon>Bacteria</taxon>
        <taxon>Bacillati</taxon>
        <taxon>Bacillota</taxon>
        <taxon>Bacilli</taxon>
        <taxon>Bacillales</taxon>
        <taxon>Bacillaceae</taxon>
        <taxon>Cytobacillus</taxon>
    </lineage>
</organism>
<dbReference type="PANTHER" id="PTHR35333">
    <property type="entry name" value="BETA-LACTAMASE"/>
    <property type="match status" value="1"/>
</dbReference>
<dbReference type="InterPro" id="IPR012338">
    <property type="entry name" value="Beta-lactam/transpept-like"/>
</dbReference>
<dbReference type="GO" id="GO:0008800">
    <property type="term" value="F:beta-lactamase activity"/>
    <property type="evidence" value="ECO:0007669"/>
    <property type="project" value="UniProtKB-EC"/>
</dbReference>
<feature type="domain" description="Beta-lactamase class A catalytic" evidence="1">
    <location>
        <begin position="26"/>
        <end position="231"/>
    </location>
</feature>
<dbReference type="EC" id="3.5.2.6" evidence="2"/>
<dbReference type="SUPFAM" id="SSF56601">
    <property type="entry name" value="beta-lactamase/transpeptidase-like"/>
    <property type="match status" value="1"/>
</dbReference>
<proteinExistence type="predicted"/>
<dbReference type="InterPro" id="IPR000871">
    <property type="entry name" value="Beta-lactam_class-A"/>
</dbReference>
<dbReference type="Proteomes" id="UP001238088">
    <property type="component" value="Unassembled WGS sequence"/>
</dbReference>
<reference evidence="2 3" key="1">
    <citation type="submission" date="2023-07" db="EMBL/GenBank/DDBJ databases">
        <title>Genomic Encyclopedia of Type Strains, Phase IV (KMG-IV): sequencing the most valuable type-strain genomes for metagenomic binning, comparative biology and taxonomic classification.</title>
        <authorList>
            <person name="Goeker M."/>
        </authorList>
    </citation>
    <scope>NUCLEOTIDE SEQUENCE [LARGE SCALE GENOMIC DNA]</scope>
    <source>
        <strain evidence="2 3">DSM 23494</strain>
    </source>
</reference>
<dbReference type="PANTHER" id="PTHR35333:SF3">
    <property type="entry name" value="BETA-LACTAMASE-TYPE TRANSPEPTIDASE FOLD CONTAINING PROTEIN"/>
    <property type="match status" value="1"/>
</dbReference>
<evidence type="ECO:0000259" key="1">
    <source>
        <dbReference type="Pfam" id="PF13354"/>
    </source>
</evidence>
<gene>
    <name evidence="2" type="ORF">J2S17_002392</name>
</gene>
<keyword evidence="2" id="KW-0378">Hydrolase</keyword>
<dbReference type="Pfam" id="PF13354">
    <property type="entry name" value="Beta-lactamase2"/>
    <property type="match status" value="1"/>
</dbReference>
<sequence length="260" mass="28615">MSFNQLEIEVAELISNCSGRASIYLQTPEGIIDIKGQEIYSSASLIKIPILIEGYRQYEKNIVDLQEIVPIPLEKVTTGAGIIQALSPDRMMKMIDLMTMMIIVSDNTATNLLINRLGIDNINKCMGSIGLKSTKLQREMMDFIALNNNIDNKTTASDMVLALKAMKEESFLSAASSQQALSILAYQQFLKLAEGMDLEQVNVASKTGELPGVQHDCAVISHGDRIVYVAVLIDGLEDQEMGRHTIVEIGRSLNKYVMGA</sequence>
<protein>
    <submittedName>
        <fullName evidence="2">Beta-lactamase class A</fullName>
        <ecNumber evidence="2">3.5.2.6</ecNumber>
    </submittedName>
</protein>
<name>A0ABU0AIA5_9BACI</name>
<dbReference type="EMBL" id="JAUSUB010000009">
    <property type="protein sequence ID" value="MDQ0270517.1"/>
    <property type="molecule type" value="Genomic_DNA"/>
</dbReference>
<keyword evidence="3" id="KW-1185">Reference proteome</keyword>